<protein>
    <submittedName>
        <fullName evidence="1">Uncharacterized protein</fullName>
    </submittedName>
</protein>
<dbReference type="AlphaFoldDB" id="A0A821PAC1"/>
<dbReference type="EMBL" id="CAJOBZ010000006">
    <property type="protein sequence ID" value="CAF4800929.1"/>
    <property type="molecule type" value="Genomic_DNA"/>
</dbReference>
<dbReference type="Proteomes" id="UP000663880">
    <property type="component" value="Unassembled WGS sequence"/>
</dbReference>
<dbReference type="GO" id="GO:0005794">
    <property type="term" value="C:Golgi apparatus"/>
    <property type="evidence" value="ECO:0007669"/>
    <property type="project" value="TreeGrafter"/>
</dbReference>
<dbReference type="OrthoDB" id="191601at2759"/>
<gene>
    <name evidence="1" type="ORF">PMACD_LOCUS3436</name>
</gene>
<evidence type="ECO:0000313" key="2">
    <source>
        <dbReference type="Proteomes" id="UP000663880"/>
    </source>
</evidence>
<organism evidence="1 2">
    <name type="scientific">Pieris macdunnoughi</name>
    <dbReference type="NCBI Taxonomy" id="345717"/>
    <lineage>
        <taxon>Eukaryota</taxon>
        <taxon>Metazoa</taxon>
        <taxon>Ecdysozoa</taxon>
        <taxon>Arthropoda</taxon>
        <taxon>Hexapoda</taxon>
        <taxon>Insecta</taxon>
        <taxon>Pterygota</taxon>
        <taxon>Neoptera</taxon>
        <taxon>Endopterygota</taxon>
        <taxon>Lepidoptera</taxon>
        <taxon>Glossata</taxon>
        <taxon>Ditrysia</taxon>
        <taxon>Papilionoidea</taxon>
        <taxon>Pieridae</taxon>
        <taxon>Pierinae</taxon>
        <taxon>Pieris</taxon>
    </lineage>
</organism>
<dbReference type="InterPro" id="IPR008551">
    <property type="entry name" value="TANGO2"/>
</dbReference>
<dbReference type="GO" id="GO:0007030">
    <property type="term" value="P:Golgi organization"/>
    <property type="evidence" value="ECO:0007669"/>
    <property type="project" value="TreeGrafter"/>
</dbReference>
<sequence length="270" mass="31147">MCIVFIYSGYHDPESCYSLVLAANRDEFFDRQAQNMAPWKEDQTIFGGIDLEAECQSTWLAYSFSEKKIGLLLNYPEIKKESPKSRGKIVTDYIKSQYTTDNYVPFIRDNGDDYNGFILVTVEFRNKEPLIQTYTNATHNLQTWTQKCVGFSNSLPDTPLSKVVAGRERMQKICGEYKAIEDKSKLIESLLDFLKSKERHLPDPILQNRRPMDYKCFSSIFVCLPSARYGTRTHTLMLVTKSGHVDLIEVTMQSPINLSSPNWKRSNFQL</sequence>
<proteinExistence type="predicted"/>
<evidence type="ECO:0000313" key="1">
    <source>
        <dbReference type="EMBL" id="CAF4800929.1"/>
    </source>
</evidence>
<dbReference type="PANTHER" id="PTHR17985:SF8">
    <property type="entry name" value="TRANSPORT AND GOLGI ORGANIZATION PROTEIN 2 HOMOLOG"/>
    <property type="match status" value="1"/>
</dbReference>
<name>A0A821PAC1_9NEOP</name>
<accession>A0A821PAC1</accession>
<dbReference type="PANTHER" id="PTHR17985">
    <property type="entry name" value="SER/THR-RICH PROTEIN T10 IN DGCR REGION"/>
    <property type="match status" value="1"/>
</dbReference>
<keyword evidence="2" id="KW-1185">Reference proteome</keyword>
<comment type="caution">
    <text evidence="1">The sequence shown here is derived from an EMBL/GenBank/DDBJ whole genome shotgun (WGS) entry which is preliminary data.</text>
</comment>
<reference evidence="1" key="1">
    <citation type="submission" date="2021-02" db="EMBL/GenBank/DDBJ databases">
        <authorList>
            <person name="Steward A R."/>
        </authorList>
    </citation>
    <scope>NUCLEOTIDE SEQUENCE</scope>
</reference>
<dbReference type="Pfam" id="PF05742">
    <property type="entry name" value="TANGO2"/>
    <property type="match status" value="1"/>
</dbReference>
<dbReference type="GO" id="GO:0009306">
    <property type="term" value="P:protein secretion"/>
    <property type="evidence" value="ECO:0007669"/>
    <property type="project" value="TreeGrafter"/>
</dbReference>